<dbReference type="Pfam" id="PF00501">
    <property type="entry name" value="AMP-binding"/>
    <property type="match status" value="1"/>
</dbReference>
<protein>
    <recommendedName>
        <fullName evidence="1">AMP-dependent synthetase/ligase domain-containing protein</fullName>
    </recommendedName>
</protein>
<dbReference type="PANTHER" id="PTHR24096:SF267">
    <property type="entry name" value="MALONATE--COA LIGASE ACSF3, MITOCHONDRIAL"/>
    <property type="match status" value="1"/>
</dbReference>
<name>A0A382DYV4_9ZZZZ</name>
<dbReference type="InterPro" id="IPR000873">
    <property type="entry name" value="AMP-dep_synth/lig_dom"/>
</dbReference>
<evidence type="ECO:0000259" key="1">
    <source>
        <dbReference type="Pfam" id="PF00501"/>
    </source>
</evidence>
<proteinExistence type="predicted"/>
<feature type="domain" description="AMP-dependent synthetase/ligase" evidence="1">
    <location>
        <begin position="10"/>
        <end position="321"/>
    </location>
</feature>
<feature type="non-terminal residue" evidence="2">
    <location>
        <position position="347"/>
    </location>
</feature>
<dbReference type="Gene3D" id="3.40.50.980">
    <property type="match status" value="2"/>
</dbReference>
<gene>
    <name evidence="2" type="ORF">METZ01_LOCUS195631</name>
</gene>
<organism evidence="2">
    <name type="scientific">marine metagenome</name>
    <dbReference type="NCBI Taxonomy" id="408172"/>
    <lineage>
        <taxon>unclassified sequences</taxon>
        <taxon>metagenomes</taxon>
        <taxon>ecological metagenomes</taxon>
    </lineage>
</organism>
<sequence length="347" mass="37549">MHTTYDLVWYAAERTPDHLAIVDDRTDRKLTYRQMMLEVDIIAAGLSERGIKSGSRFATVLPNFFEHCLVILAMARLGAAPAMINARLTPAEIAQLVADGDMDGAIILPNGDVAAAVSKALPDGAPLLSVGDVLGAEDFEACRGDAASLAPFARPAPQELAYIFYTSGTTGLPKGVEISQRATEGRITWVSPMGGLRIGTHSRILGLAPISHCIGFYGNFLAALAYNGTYYIMSQFDPARAVDMIAEHEITFLFTVPTFFAGMVQAPNYNKVKMVSLELVLFGGASIPPPLLAQIDREWPATFRHIFGTTETMCSLYNPTPVGQSTRLRAGLYSRVRVIRYGGGPDD</sequence>
<reference evidence="2" key="1">
    <citation type="submission" date="2018-05" db="EMBL/GenBank/DDBJ databases">
        <authorList>
            <person name="Lanie J.A."/>
            <person name="Ng W.-L."/>
            <person name="Kazmierczak K.M."/>
            <person name="Andrzejewski T.M."/>
            <person name="Davidsen T.M."/>
            <person name="Wayne K.J."/>
            <person name="Tettelin H."/>
            <person name="Glass J.I."/>
            <person name="Rusch D."/>
            <person name="Podicherti R."/>
            <person name="Tsui H.-C.T."/>
            <person name="Winkler M.E."/>
        </authorList>
    </citation>
    <scope>NUCLEOTIDE SEQUENCE</scope>
</reference>
<dbReference type="PANTHER" id="PTHR24096">
    <property type="entry name" value="LONG-CHAIN-FATTY-ACID--COA LIGASE"/>
    <property type="match status" value="1"/>
</dbReference>
<dbReference type="InterPro" id="IPR020845">
    <property type="entry name" value="AMP-binding_CS"/>
</dbReference>
<dbReference type="EMBL" id="UINC01041465">
    <property type="protein sequence ID" value="SVB42777.1"/>
    <property type="molecule type" value="Genomic_DNA"/>
</dbReference>
<dbReference type="SUPFAM" id="SSF56801">
    <property type="entry name" value="Acetyl-CoA synthetase-like"/>
    <property type="match status" value="1"/>
</dbReference>
<dbReference type="AlphaFoldDB" id="A0A382DYV4"/>
<evidence type="ECO:0000313" key="2">
    <source>
        <dbReference type="EMBL" id="SVB42777.1"/>
    </source>
</evidence>
<accession>A0A382DYV4</accession>
<dbReference type="GO" id="GO:0016405">
    <property type="term" value="F:CoA-ligase activity"/>
    <property type="evidence" value="ECO:0007669"/>
    <property type="project" value="TreeGrafter"/>
</dbReference>
<dbReference type="PROSITE" id="PS00455">
    <property type="entry name" value="AMP_BINDING"/>
    <property type="match status" value="1"/>
</dbReference>